<keyword evidence="2" id="KW-1003">Cell membrane</keyword>
<reference evidence="8 9" key="1">
    <citation type="submission" date="2016-10" db="EMBL/GenBank/DDBJ databases">
        <authorList>
            <person name="de Groot N.N."/>
        </authorList>
    </citation>
    <scope>NUCLEOTIDE SEQUENCE [LARGE SCALE GENOMIC DNA]</scope>
    <source>
        <strain evidence="8 9">CPCC 201354</strain>
    </source>
</reference>
<keyword evidence="5 6" id="KW-0472">Membrane</keyword>
<evidence type="ECO:0000256" key="5">
    <source>
        <dbReference type="ARBA" id="ARBA00023136"/>
    </source>
</evidence>
<feature type="domain" description="ABC3 transporter permease C-terminal" evidence="7">
    <location>
        <begin position="7"/>
        <end position="125"/>
    </location>
</feature>
<dbReference type="InterPro" id="IPR003838">
    <property type="entry name" value="ABC3_permease_C"/>
</dbReference>
<dbReference type="AlphaFoldDB" id="A0A1G8IH09"/>
<evidence type="ECO:0000256" key="4">
    <source>
        <dbReference type="ARBA" id="ARBA00022989"/>
    </source>
</evidence>
<accession>A0A1G8IH09</accession>
<evidence type="ECO:0000256" key="3">
    <source>
        <dbReference type="ARBA" id="ARBA00022692"/>
    </source>
</evidence>
<keyword evidence="9" id="KW-1185">Reference proteome</keyword>
<comment type="subcellular location">
    <subcellularLocation>
        <location evidence="1">Cell membrane</location>
        <topology evidence="1">Multi-pass membrane protein</topology>
    </subcellularLocation>
</comment>
<dbReference type="EMBL" id="FNCN01000037">
    <property type="protein sequence ID" value="SDI18077.1"/>
    <property type="molecule type" value="Genomic_DNA"/>
</dbReference>
<evidence type="ECO:0000256" key="2">
    <source>
        <dbReference type="ARBA" id="ARBA00022475"/>
    </source>
</evidence>
<dbReference type="GO" id="GO:0005886">
    <property type="term" value="C:plasma membrane"/>
    <property type="evidence" value="ECO:0007669"/>
    <property type="project" value="UniProtKB-SubCell"/>
</dbReference>
<keyword evidence="4 6" id="KW-1133">Transmembrane helix</keyword>
<dbReference type="Pfam" id="PF02687">
    <property type="entry name" value="FtsX"/>
    <property type="match status" value="1"/>
</dbReference>
<evidence type="ECO:0000313" key="8">
    <source>
        <dbReference type="EMBL" id="SDI18077.1"/>
    </source>
</evidence>
<evidence type="ECO:0000259" key="7">
    <source>
        <dbReference type="Pfam" id="PF02687"/>
    </source>
</evidence>
<protein>
    <submittedName>
        <fullName evidence="8">Putative ABC transport system permease protein</fullName>
    </submittedName>
</protein>
<gene>
    <name evidence="8" type="ORF">SAMN05421505_13721</name>
</gene>
<proteinExistence type="predicted"/>
<dbReference type="Proteomes" id="UP000198923">
    <property type="component" value="Unassembled WGS sequence"/>
</dbReference>
<evidence type="ECO:0000313" key="9">
    <source>
        <dbReference type="Proteomes" id="UP000198923"/>
    </source>
</evidence>
<keyword evidence="3 6" id="KW-0812">Transmembrane</keyword>
<feature type="transmembrane region" description="Helical" evidence="6">
    <location>
        <begin position="92"/>
        <end position="118"/>
    </location>
</feature>
<dbReference type="STRING" id="504805.SAMN05421505_13721"/>
<evidence type="ECO:0000256" key="1">
    <source>
        <dbReference type="ARBA" id="ARBA00004651"/>
    </source>
</evidence>
<feature type="transmembrane region" description="Helical" evidence="6">
    <location>
        <begin position="56"/>
        <end position="80"/>
    </location>
</feature>
<evidence type="ECO:0000256" key="6">
    <source>
        <dbReference type="SAM" id="Phobius"/>
    </source>
</evidence>
<sequence length="130" mass="13291">MWIFTLLLIVVSAGYTGVAIVNTQMMAAAGRARDLTVLRLSGATTLQVLRSVATESAFVVALGTLLGLAVAIPALLGMRAGMAQVLSTTVELVLPVPLIAAVITACLLLAAGSAVLTARSAVRMDAMRSP</sequence>
<name>A0A1G8IH09_9ACTN</name>
<organism evidence="8 9">
    <name type="scientific">Sinosporangium album</name>
    <dbReference type="NCBI Taxonomy" id="504805"/>
    <lineage>
        <taxon>Bacteria</taxon>
        <taxon>Bacillati</taxon>
        <taxon>Actinomycetota</taxon>
        <taxon>Actinomycetes</taxon>
        <taxon>Streptosporangiales</taxon>
        <taxon>Streptosporangiaceae</taxon>
        <taxon>Sinosporangium</taxon>
    </lineage>
</organism>